<evidence type="ECO:0000256" key="2">
    <source>
        <dbReference type="SAM" id="Phobius"/>
    </source>
</evidence>
<reference evidence="4" key="2">
    <citation type="submission" date="2020-10" db="UniProtKB">
        <authorList>
            <consortium name="WormBaseParasite"/>
        </authorList>
    </citation>
    <scope>IDENTIFICATION</scope>
</reference>
<keyword evidence="2" id="KW-0812">Transmembrane</keyword>
<sequence>MNSNGRDESDEDGDWKLPRSMRVQKRQPNFDFGTLEEPRANHALQATPQPEMPRTLYAFHAHKASKWWSSMVTRGSRKRKKVVQSFELQDSNDFPDENADHCADNGFDYDSVGVDYKPDMNVSFKTDAATQTDGAKEKAGKSSAKFNWGFEISCFFVACTYAVLFNWFFVGPWLHSG</sequence>
<keyword evidence="2" id="KW-0472">Membrane</keyword>
<dbReference type="WBParaSite" id="Pan_g325.t1">
    <property type="protein sequence ID" value="Pan_g325.t1"/>
    <property type="gene ID" value="Pan_g325"/>
</dbReference>
<feature type="region of interest" description="Disordered" evidence="1">
    <location>
        <begin position="1"/>
        <end position="33"/>
    </location>
</feature>
<proteinExistence type="predicted"/>
<keyword evidence="2" id="KW-1133">Transmembrane helix</keyword>
<name>A0A7E4VTW9_PANRE</name>
<accession>A0A7E4VTW9</accession>
<evidence type="ECO:0000313" key="3">
    <source>
        <dbReference type="Proteomes" id="UP000492821"/>
    </source>
</evidence>
<evidence type="ECO:0000256" key="1">
    <source>
        <dbReference type="SAM" id="MobiDB-lite"/>
    </source>
</evidence>
<reference evidence="3" key="1">
    <citation type="journal article" date="2013" name="Genetics">
        <title>The draft genome and transcriptome of Panagrellus redivivus are shaped by the harsh demands of a free-living lifestyle.</title>
        <authorList>
            <person name="Srinivasan J."/>
            <person name="Dillman A.R."/>
            <person name="Macchietto M.G."/>
            <person name="Heikkinen L."/>
            <person name="Lakso M."/>
            <person name="Fracchia K.M."/>
            <person name="Antoshechkin I."/>
            <person name="Mortazavi A."/>
            <person name="Wong G."/>
            <person name="Sternberg P.W."/>
        </authorList>
    </citation>
    <scope>NUCLEOTIDE SEQUENCE [LARGE SCALE GENOMIC DNA]</scope>
    <source>
        <strain evidence="3">MT8872</strain>
    </source>
</reference>
<dbReference type="Proteomes" id="UP000492821">
    <property type="component" value="Unassembled WGS sequence"/>
</dbReference>
<feature type="transmembrane region" description="Helical" evidence="2">
    <location>
        <begin position="148"/>
        <end position="169"/>
    </location>
</feature>
<organism evidence="3 4">
    <name type="scientific">Panagrellus redivivus</name>
    <name type="common">Microworm</name>
    <dbReference type="NCBI Taxonomy" id="6233"/>
    <lineage>
        <taxon>Eukaryota</taxon>
        <taxon>Metazoa</taxon>
        <taxon>Ecdysozoa</taxon>
        <taxon>Nematoda</taxon>
        <taxon>Chromadorea</taxon>
        <taxon>Rhabditida</taxon>
        <taxon>Tylenchina</taxon>
        <taxon>Panagrolaimomorpha</taxon>
        <taxon>Panagrolaimoidea</taxon>
        <taxon>Panagrolaimidae</taxon>
        <taxon>Panagrellus</taxon>
    </lineage>
</organism>
<protein>
    <submittedName>
        <fullName evidence="4">Autophagy-related protein</fullName>
    </submittedName>
</protein>
<evidence type="ECO:0000313" key="4">
    <source>
        <dbReference type="WBParaSite" id="Pan_g325.t1"/>
    </source>
</evidence>
<keyword evidence="3" id="KW-1185">Reference proteome</keyword>
<dbReference type="AlphaFoldDB" id="A0A7E4VTW9"/>